<name>A0A897N4N2_9EURY</name>
<gene>
    <name evidence="2" type="primary">rad554</name>
    <name evidence="2" type="ORF">HSR121_0947</name>
</gene>
<organism evidence="2 3">
    <name type="scientific">Halapricum desulfuricans</name>
    <dbReference type="NCBI Taxonomy" id="2841257"/>
    <lineage>
        <taxon>Archaea</taxon>
        <taxon>Methanobacteriati</taxon>
        <taxon>Methanobacteriota</taxon>
        <taxon>Stenosarchaea group</taxon>
        <taxon>Halobacteria</taxon>
        <taxon>Halobacteriales</taxon>
        <taxon>Haloarculaceae</taxon>
        <taxon>Halapricum</taxon>
    </lineage>
</organism>
<evidence type="ECO:0000313" key="2">
    <source>
        <dbReference type="EMBL" id="QSG05296.1"/>
    </source>
</evidence>
<sequence>MSQNTFTTQQEWWNDGLPDGVPPGSSTVITGPGGTGKPILALGFVASWIEAGGSVIAAPLQFPDPAFVAAILDDLYGLDPDTYERNLTHVAFDPEADGIERRADGRLTADLVRPDNWDRLLETASPAGGDGPGVLLFSTALNLPLLSPSYAESLLDRFETLFVDESVTTLFCVSRSMIEARARDVESMADVVIEADVESDPKRLQFRVSRATGVASASETIETPFASGELASIEDLADEYRVTPVQTIRDR</sequence>
<dbReference type="AlphaFoldDB" id="A0A897N4N2"/>
<proteinExistence type="predicted"/>
<evidence type="ECO:0000256" key="1">
    <source>
        <dbReference type="SAM" id="MobiDB-lite"/>
    </source>
</evidence>
<protein>
    <submittedName>
        <fullName evidence="2">RecA-superfamily ATPase implicated in signal transduction</fullName>
    </submittedName>
</protein>
<dbReference type="GeneID" id="68854576"/>
<dbReference type="EMBL" id="CP064787">
    <property type="protein sequence ID" value="QSG05296.1"/>
    <property type="molecule type" value="Genomic_DNA"/>
</dbReference>
<dbReference type="Proteomes" id="UP000663525">
    <property type="component" value="Chromosome"/>
</dbReference>
<feature type="region of interest" description="Disordered" evidence="1">
    <location>
        <begin position="1"/>
        <end position="32"/>
    </location>
</feature>
<dbReference type="Gene3D" id="3.40.50.300">
    <property type="entry name" value="P-loop containing nucleotide triphosphate hydrolases"/>
    <property type="match status" value="1"/>
</dbReference>
<feature type="compositionally biased region" description="Polar residues" evidence="1">
    <location>
        <begin position="1"/>
        <end position="12"/>
    </location>
</feature>
<reference evidence="2" key="1">
    <citation type="submission" date="2020-11" db="EMBL/GenBank/DDBJ databases">
        <title>Carbohydrate-dependent, anaerobic sulfur respiration: A novel catabolism in halophilic archaea.</title>
        <authorList>
            <person name="Sorokin D.Y."/>
            <person name="Messina E."/>
            <person name="Smedile F."/>
            <person name="La Cono V."/>
            <person name="Hallsworth J.E."/>
            <person name="Yakimov M.M."/>
        </authorList>
    </citation>
    <scope>NUCLEOTIDE SEQUENCE</scope>
    <source>
        <strain evidence="2">HSR12-1</strain>
    </source>
</reference>
<dbReference type="RefSeq" id="WP_229115072.1">
    <property type="nucleotide sequence ID" value="NZ_CP064787.1"/>
</dbReference>
<evidence type="ECO:0000313" key="3">
    <source>
        <dbReference type="Proteomes" id="UP000663525"/>
    </source>
</evidence>
<dbReference type="SUPFAM" id="SSF52540">
    <property type="entry name" value="P-loop containing nucleoside triphosphate hydrolases"/>
    <property type="match status" value="1"/>
</dbReference>
<accession>A0A897N4N2</accession>
<dbReference type="InterPro" id="IPR027417">
    <property type="entry name" value="P-loop_NTPase"/>
</dbReference>